<dbReference type="InterPro" id="IPR011009">
    <property type="entry name" value="Kinase-like_dom_sf"/>
</dbReference>
<evidence type="ECO:0000313" key="1">
    <source>
        <dbReference type="EMBL" id="ONI10931.1"/>
    </source>
</evidence>
<dbReference type="PANTHER" id="PTHR48055">
    <property type="entry name" value="LEUCINE-RICH REPEAT RECEPTOR PROTEIN KINASE EMS1"/>
    <property type="match status" value="1"/>
</dbReference>
<dbReference type="Proteomes" id="UP000006882">
    <property type="component" value="Chromosome G4"/>
</dbReference>
<dbReference type="InterPro" id="IPR051564">
    <property type="entry name" value="LRR_receptor-like_kinase"/>
</dbReference>
<dbReference type="HOGENOM" id="CLU_1899784_0_0_1"/>
<organism evidence="1 2">
    <name type="scientific">Prunus persica</name>
    <name type="common">Peach</name>
    <name type="synonym">Amygdalus persica</name>
    <dbReference type="NCBI Taxonomy" id="3760"/>
    <lineage>
        <taxon>Eukaryota</taxon>
        <taxon>Viridiplantae</taxon>
        <taxon>Streptophyta</taxon>
        <taxon>Embryophyta</taxon>
        <taxon>Tracheophyta</taxon>
        <taxon>Spermatophyta</taxon>
        <taxon>Magnoliopsida</taxon>
        <taxon>eudicotyledons</taxon>
        <taxon>Gunneridae</taxon>
        <taxon>Pentapetalae</taxon>
        <taxon>rosids</taxon>
        <taxon>fabids</taxon>
        <taxon>Rosales</taxon>
        <taxon>Rosaceae</taxon>
        <taxon>Amygdaloideae</taxon>
        <taxon>Amygdaleae</taxon>
        <taxon>Prunus</taxon>
    </lineage>
</organism>
<gene>
    <name evidence="1" type="ORF">PRUPE_4G076600</name>
</gene>
<reference evidence="1 2" key="1">
    <citation type="journal article" date="2013" name="Nat. Genet.">
        <title>The high-quality draft genome of peach (Prunus persica) identifies unique patterns of genetic diversity, domestication and genome evolution.</title>
        <authorList>
            <consortium name="International Peach Genome Initiative"/>
            <person name="Verde I."/>
            <person name="Abbott A.G."/>
            <person name="Scalabrin S."/>
            <person name="Jung S."/>
            <person name="Shu S."/>
            <person name="Marroni F."/>
            <person name="Zhebentyayeva T."/>
            <person name="Dettori M.T."/>
            <person name="Grimwood J."/>
            <person name="Cattonaro F."/>
            <person name="Zuccolo A."/>
            <person name="Rossini L."/>
            <person name="Jenkins J."/>
            <person name="Vendramin E."/>
            <person name="Meisel L.A."/>
            <person name="Decroocq V."/>
            <person name="Sosinski B."/>
            <person name="Prochnik S."/>
            <person name="Mitros T."/>
            <person name="Policriti A."/>
            <person name="Cipriani G."/>
            <person name="Dondini L."/>
            <person name="Ficklin S."/>
            <person name="Goodstein D.M."/>
            <person name="Xuan P."/>
            <person name="Del Fabbro C."/>
            <person name="Aramini V."/>
            <person name="Copetti D."/>
            <person name="Gonzalez S."/>
            <person name="Horner D.S."/>
            <person name="Falchi R."/>
            <person name="Lucas S."/>
            <person name="Mica E."/>
            <person name="Maldonado J."/>
            <person name="Lazzari B."/>
            <person name="Bielenberg D."/>
            <person name="Pirona R."/>
            <person name="Miculan M."/>
            <person name="Barakat A."/>
            <person name="Testolin R."/>
            <person name="Stella A."/>
            <person name="Tartarini S."/>
            <person name="Tonutti P."/>
            <person name="Arus P."/>
            <person name="Orellana A."/>
            <person name="Wells C."/>
            <person name="Main D."/>
            <person name="Vizzotto G."/>
            <person name="Silva H."/>
            <person name="Salamini F."/>
            <person name="Schmutz J."/>
            <person name="Morgante M."/>
            <person name="Rokhsar D.S."/>
        </authorList>
    </citation>
    <scope>NUCLEOTIDE SEQUENCE [LARGE SCALE GENOMIC DNA]</scope>
    <source>
        <strain evidence="2">cv. Nemared</strain>
    </source>
</reference>
<dbReference type="AlphaFoldDB" id="M5WPC3"/>
<name>M5WPC3_PRUPE</name>
<dbReference type="Gene3D" id="1.10.510.10">
    <property type="entry name" value="Transferase(Phosphotransferase) domain 1"/>
    <property type="match status" value="1"/>
</dbReference>
<dbReference type="EMBL" id="CM007654">
    <property type="protein sequence ID" value="ONI10931.1"/>
    <property type="molecule type" value="Genomic_DNA"/>
</dbReference>
<protein>
    <recommendedName>
        <fullName evidence="3">Protein kinase domain-containing protein</fullName>
    </recommendedName>
</protein>
<keyword evidence="2" id="KW-1185">Reference proteome</keyword>
<proteinExistence type="predicted"/>
<evidence type="ECO:0000313" key="2">
    <source>
        <dbReference type="Proteomes" id="UP000006882"/>
    </source>
</evidence>
<accession>M5WPC3</accession>
<dbReference type="Gramene" id="ONI10931">
    <property type="protein sequence ID" value="ONI10931"/>
    <property type="gene ID" value="PRUPE_4G076600"/>
</dbReference>
<dbReference type="SUPFAM" id="SSF56112">
    <property type="entry name" value="Protein kinase-like (PK-like)"/>
    <property type="match status" value="1"/>
</dbReference>
<dbReference type="PANTHER" id="PTHR48055:SF57">
    <property type="entry name" value="PROTEIN KINASE DOMAIN-CONTAINING PROTEIN"/>
    <property type="match status" value="1"/>
</dbReference>
<evidence type="ECO:0008006" key="3">
    <source>
        <dbReference type="Google" id="ProtNLM"/>
    </source>
</evidence>
<sequence length="134" mass="15030">MKLQYDAEEHHQSNTVPAVIHKRRRPRHLHFTSSIPSQCNILLDDDMVAHVADFGPARLLGGGDSMTLATIGYMAPGRSGFCEQEGLLIIHYVRLALARSAEFPKERMQDVVVTLNKIKIKFLNDCAGVQPLFF</sequence>